<dbReference type="PANTHER" id="PTHR43401">
    <property type="entry name" value="L-THREONINE 3-DEHYDROGENASE"/>
    <property type="match status" value="1"/>
</dbReference>
<evidence type="ECO:0000256" key="4">
    <source>
        <dbReference type="ARBA" id="ARBA00023002"/>
    </source>
</evidence>
<evidence type="ECO:0000256" key="3">
    <source>
        <dbReference type="ARBA" id="ARBA00022833"/>
    </source>
</evidence>
<evidence type="ECO:0000313" key="7">
    <source>
        <dbReference type="Proteomes" id="UP000318380"/>
    </source>
</evidence>
<accession>A0A561B884</accession>
<comment type="caution">
    <text evidence="6">The sequence shown here is derived from an EMBL/GenBank/DDBJ whole genome shotgun (WGS) entry which is preliminary data.</text>
</comment>
<dbReference type="InterPro" id="IPR013154">
    <property type="entry name" value="ADH-like_N"/>
</dbReference>
<dbReference type="SMART" id="SM00829">
    <property type="entry name" value="PKS_ER"/>
    <property type="match status" value="1"/>
</dbReference>
<keyword evidence="4" id="KW-0560">Oxidoreductase</keyword>
<evidence type="ECO:0000256" key="1">
    <source>
        <dbReference type="ARBA" id="ARBA00001947"/>
    </source>
</evidence>
<gene>
    <name evidence="6" type="ORF">FB561_6613</name>
</gene>
<dbReference type="InterPro" id="IPR013149">
    <property type="entry name" value="ADH-like_C"/>
</dbReference>
<dbReference type="Gene3D" id="3.90.180.10">
    <property type="entry name" value="Medium-chain alcohol dehydrogenases, catalytic domain"/>
    <property type="match status" value="1"/>
</dbReference>
<name>A0A561B884_9ACTN</name>
<dbReference type="Gene3D" id="3.40.50.720">
    <property type="entry name" value="NAD(P)-binding Rossmann-like Domain"/>
    <property type="match status" value="1"/>
</dbReference>
<dbReference type="GO" id="GO:0046872">
    <property type="term" value="F:metal ion binding"/>
    <property type="evidence" value="ECO:0007669"/>
    <property type="project" value="UniProtKB-KW"/>
</dbReference>
<dbReference type="RefSeq" id="WP_145813910.1">
    <property type="nucleotide sequence ID" value="NZ_VIVK01000002.1"/>
</dbReference>
<dbReference type="Proteomes" id="UP000318380">
    <property type="component" value="Unassembled WGS sequence"/>
</dbReference>
<dbReference type="InterPro" id="IPR050129">
    <property type="entry name" value="Zn_alcohol_dh"/>
</dbReference>
<dbReference type="Pfam" id="PF00107">
    <property type="entry name" value="ADH_zinc_N"/>
    <property type="match status" value="1"/>
</dbReference>
<organism evidence="6 7">
    <name type="scientific">Kribbella amoyensis</name>
    <dbReference type="NCBI Taxonomy" id="996641"/>
    <lineage>
        <taxon>Bacteria</taxon>
        <taxon>Bacillati</taxon>
        <taxon>Actinomycetota</taxon>
        <taxon>Actinomycetes</taxon>
        <taxon>Propionibacteriales</taxon>
        <taxon>Kribbellaceae</taxon>
        <taxon>Kribbella</taxon>
    </lineage>
</organism>
<keyword evidence="3" id="KW-0862">Zinc</keyword>
<evidence type="ECO:0000259" key="5">
    <source>
        <dbReference type="SMART" id="SM00829"/>
    </source>
</evidence>
<dbReference type="OrthoDB" id="9797931at2"/>
<dbReference type="AlphaFoldDB" id="A0A561B884"/>
<evidence type="ECO:0000313" key="6">
    <source>
        <dbReference type="EMBL" id="TWD75175.1"/>
    </source>
</evidence>
<dbReference type="InterPro" id="IPR036291">
    <property type="entry name" value="NAD(P)-bd_dom_sf"/>
</dbReference>
<reference evidence="6 7" key="1">
    <citation type="submission" date="2019-06" db="EMBL/GenBank/DDBJ databases">
        <title>Sequencing the genomes of 1000 actinobacteria strains.</title>
        <authorList>
            <person name="Klenk H.-P."/>
        </authorList>
    </citation>
    <scope>NUCLEOTIDE SEQUENCE [LARGE SCALE GENOMIC DNA]</scope>
    <source>
        <strain evidence="6 7">DSM 24683</strain>
    </source>
</reference>
<sequence>MRAAMLQQPRQVSVVEVDPPAPQQELLLRMRAVGLCGSDLHTWRGHHPFRKPPVVLGHEGAGEVVSVPPGETRFAVGDRVAVLPALSCWDCTRCEAGHPHLCAHKRVPGGGWPGMLSEYFAAPARVLVPLADGIGFDEGAMIEPVAVAWHSTGSGGITAGESVAVLGGGAIGSLVAAVSRLRGAGTVLVSDIKQHNRDFLKTQGVDHVIDPLTADLVAVGAEVTGGDGFDVVMVASGHPSCVEEALALCRPRGRVVLLPMFAGPLTVDLNPVVLKEVTIQGSTIYTPADFGAAAKLVNERVLDVRPYISDVVGLDRVPEVLVAIDGGADHLKTQIDPTR</sequence>
<dbReference type="InterPro" id="IPR020843">
    <property type="entry name" value="ER"/>
</dbReference>
<dbReference type="InterPro" id="IPR011032">
    <property type="entry name" value="GroES-like_sf"/>
</dbReference>
<keyword evidence="2" id="KW-0479">Metal-binding</keyword>
<evidence type="ECO:0000256" key="2">
    <source>
        <dbReference type="ARBA" id="ARBA00022723"/>
    </source>
</evidence>
<dbReference type="EMBL" id="VIVK01000002">
    <property type="protein sequence ID" value="TWD75175.1"/>
    <property type="molecule type" value="Genomic_DNA"/>
</dbReference>
<dbReference type="SUPFAM" id="SSF50129">
    <property type="entry name" value="GroES-like"/>
    <property type="match status" value="1"/>
</dbReference>
<feature type="domain" description="Enoyl reductase (ER)" evidence="5">
    <location>
        <begin position="4"/>
        <end position="331"/>
    </location>
</feature>
<protein>
    <submittedName>
        <fullName evidence="6">L-iditol 2-dehydrogenase</fullName>
    </submittedName>
</protein>
<keyword evidence="7" id="KW-1185">Reference proteome</keyword>
<dbReference type="Pfam" id="PF08240">
    <property type="entry name" value="ADH_N"/>
    <property type="match status" value="1"/>
</dbReference>
<proteinExistence type="predicted"/>
<comment type="cofactor">
    <cofactor evidence="1">
        <name>Zn(2+)</name>
        <dbReference type="ChEBI" id="CHEBI:29105"/>
    </cofactor>
</comment>
<dbReference type="GO" id="GO:0016491">
    <property type="term" value="F:oxidoreductase activity"/>
    <property type="evidence" value="ECO:0007669"/>
    <property type="project" value="UniProtKB-KW"/>
</dbReference>
<dbReference type="SUPFAM" id="SSF51735">
    <property type="entry name" value="NAD(P)-binding Rossmann-fold domains"/>
    <property type="match status" value="1"/>
</dbReference>
<dbReference type="PANTHER" id="PTHR43401:SF2">
    <property type="entry name" value="L-THREONINE 3-DEHYDROGENASE"/>
    <property type="match status" value="1"/>
</dbReference>